<dbReference type="EMBL" id="HE804045">
    <property type="protein sequence ID" value="CCH35567.1"/>
    <property type="molecule type" value="Genomic_DNA"/>
</dbReference>
<sequence>MPLRRRTGVDTTWLDETASPNGKPLPPSVVRTWAAYVDAAKRARRRHGLLEVTSILAAAAIPPVALLTELDLATALLGATVVASSALRPLFQWKENWLARTNVRYTIEREVNLYTIGAAPYDDPDSDRKLVQTVEQIAFDERQKWVARREVTTDAPRSPESS</sequence>
<dbReference type="PATRIC" id="fig|1179773.3.peg.8430"/>
<keyword evidence="2" id="KW-1133">Transmembrane helix</keyword>
<name>K0KDE0_SACES</name>
<reference evidence="3 4" key="1">
    <citation type="journal article" date="2012" name="BMC Genomics">
        <title>Complete genome sequence of Saccharothrix espanaensis DSM 44229T and comparison to the other completely sequenced Pseudonocardiaceae.</title>
        <authorList>
            <person name="Strobel T."/>
            <person name="Al-Dilaimi A."/>
            <person name="Blom J."/>
            <person name="Gessner A."/>
            <person name="Kalinowski J."/>
            <person name="Luzhetska M."/>
            <person name="Puhler A."/>
            <person name="Szczepanowski R."/>
            <person name="Bechthold A."/>
            <person name="Ruckert C."/>
        </authorList>
    </citation>
    <scope>NUCLEOTIDE SEQUENCE [LARGE SCALE GENOMIC DNA]</scope>
    <source>
        <strain evidence="4">ATCC 51144 / DSM 44229 / JCM 9112 / NBRC 15066 / NRRL 15764</strain>
    </source>
</reference>
<evidence type="ECO:0000313" key="3">
    <source>
        <dbReference type="EMBL" id="CCH35567.1"/>
    </source>
</evidence>
<gene>
    <name evidence="3" type="ordered locus">BN6_83510</name>
</gene>
<feature type="transmembrane region" description="Helical" evidence="2">
    <location>
        <begin position="48"/>
        <end position="66"/>
    </location>
</feature>
<dbReference type="Pfam" id="PF14015">
    <property type="entry name" value="DUF4231"/>
    <property type="match status" value="1"/>
</dbReference>
<protein>
    <submittedName>
        <fullName evidence="3">Putative membrane protein</fullName>
    </submittedName>
</protein>
<accession>K0KDE0</accession>
<keyword evidence="2" id="KW-0472">Membrane</keyword>
<feature type="region of interest" description="Disordered" evidence="1">
    <location>
        <begin position="1"/>
        <end position="23"/>
    </location>
</feature>
<dbReference type="NCBIfam" id="NF033634">
    <property type="entry name" value="SLATT_1"/>
    <property type="match status" value="1"/>
</dbReference>
<keyword evidence="2" id="KW-0812">Transmembrane</keyword>
<proteinExistence type="predicted"/>
<organism evidence="3 4">
    <name type="scientific">Saccharothrix espanaensis (strain ATCC 51144 / DSM 44229 / JCM 9112 / NBRC 15066 / NRRL 15764)</name>
    <dbReference type="NCBI Taxonomy" id="1179773"/>
    <lineage>
        <taxon>Bacteria</taxon>
        <taxon>Bacillati</taxon>
        <taxon>Actinomycetota</taxon>
        <taxon>Actinomycetes</taxon>
        <taxon>Pseudonocardiales</taxon>
        <taxon>Pseudonocardiaceae</taxon>
        <taxon>Saccharothrix</taxon>
    </lineage>
</organism>
<dbReference type="InterPro" id="IPR025325">
    <property type="entry name" value="DUF4231"/>
</dbReference>
<dbReference type="eggNOG" id="ENOG503260A">
    <property type="taxonomic scope" value="Bacteria"/>
</dbReference>
<dbReference type="AlphaFoldDB" id="K0KDE0"/>
<evidence type="ECO:0000256" key="2">
    <source>
        <dbReference type="SAM" id="Phobius"/>
    </source>
</evidence>
<evidence type="ECO:0000313" key="4">
    <source>
        <dbReference type="Proteomes" id="UP000006281"/>
    </source>
</evidence>
<feature type="transmembrane region" description="Helical" evidence="2">
    <location>
        <begin position="72"/>
        <end position="91"/>
    </location>
</feature>
<dbReference type="KEGG" id="sesp:BN6_83510"/>
<dbReference type="Proteomes" id="UP000006281">
    <property type="component" value="Chromosome"/>
</dbReference>
<evidence type="ECO:0000256" key="1">
    <source>
        <dbReference type="SAM" id="MobiDB-lite"/>
    </source>
</evidence>
<keyword evidence="4" id="KW-1185">Reference proteome</keyword>
<dbReference type="HOGENOM" id="CLU_1634179_0_0_11"/>